<dbReference type="InterPro" id="IPR009282">
    <property type="entry name" value="DUF937"/>
</dbReference>
<keyword evidence="2" id="KW-1185">Reference proteome</keyword>
<name>A0A967BB70_9RHOB</name>
<accession>A0A967BB70</accession>
<dbReference type="AlphaFoldDB" id="A0A967BB70"/>
<dbReference type="Pfam" id="PF06078">
    <property type="entry name" value="DUF937"/>
    <property type="match status" value="1"/>
</dbReference>
<evidence type="ECO:0008006" key="3">
    <source>
        <dbReference type="Google" id="ProtNLM"/>
    </source>
</evidence>
<sequence length="200" mass="19786">MKLLEQAGGGQGLAQLAGQFGLDESKAQELTKMLAPAIGQAAKKRAEQGQTDTVLGAMKGEAQAGLFDTPSAAAAPEAMAQGQSFLEQLLGDRAATEGLAAEAADRAGVDQGTVAQFLPALAAMAQGGLQKQMPDSAIDGMLGGGAASGSGGGLMGMIGGLLGGNKGGETSGPDLSMLTNMLDADGDGSVMDDILGKFMK</sequence>
<protein>
    <recommendedName>
        <fullName evidence="3">DUF937 domain-containing protein</fullName>
    </recommendedName>
</protein>
<evidence type="ECO:0000313" key="2">
    <source>
        <dbReference type="Proteomes" id="UP000639775"/>
    </source>
</evidence>
<evidence type="ECO:0000313" key="1">
    <source>
        <dbReference type="EMBL" id="NHQ74752.1"/>
    </source>
</evidence>
<dbReference type="EMBL" id="JAAORB010000017">
    <property type="protein sequence ID" value="NHQ74752.1"/>
    <property type="molecule type" value="Genomic_DNA"/>
</dbReference>
<reference evidence="1" key="1">
    <citation type="submission" date="2020-03" db="EMBL/GenBank/DDBJ databases">
        <title>Roseovarius gahaiensis sp. nov., isolated from Gahai Saline Lake, China.</title>
        <authorList>
            <person name="Sun X."/>
        </authorList>
    </citation>
    <scope>NUCLEOTIDE SEQUENCE</scope>
    <source>
        <strain evidence="1">GH877</strain>
    </source>
</reference>
<comment type="caution">
    <text evidence="1">The sequence shown here is derived from an EMBL/GenBank/DDBJ whole genome shotgun (WGS) entry which is preliminary data.</text>
</comment>
<gene>
    <name evidence="1" type="ORF">HAT86_09775</name>
</gene>
<organism evidence="1 2">
    <name type="scientific">Roseovarius gahaiensis</name>
    <dbReference type="NCBI Taxonomy" id="2716691"/>
    <lineage>
        <taxon>Bacteria</taxon>
        <taxon>Pseudomonadati</taxon>
        <taxon>Pseudomonadota</taxon>
        <taxon>Alphaproteobacteria</taxon>
        <taxon>Rhodobacterales</taxon>
        <taxon>Roseobacteraceae</taxon>
        <taxon>Roseovarius</taxon>
    </lineage>
</organism>
<dbReference type="Proteomes" id="UP000639775">
    <property type="component" value="Unassembled WGS sequence"/>
</dbReference>
<proteinExistence type="predicted"/>